<evidence type="ECO:0000313" key="3">
    <source>
        <dbReference type="Proteomes" id="UP000006814"/>
    </source>
</evidence>
<dbReference type="KEGG" id="vg:2741787"/>
<keyword evidence="1" id="KW-1133">Transmembrane helix</keyword>
<feature type="transmembrane region" description="Helical" evidence="1">
    <location>
        <begin position="66"/>
        <end position="90"/>
    </location>
</feature>
<dbReference type="Proteomes" id="UP000006814">
    <property type="component" value="Segment"/>
</dbReference>
<dbReference type="OrthoDB" id="27459at10239"/>
<dbReference type="GeneID" id="2741787"/>
<organism evidence="2 3">
    <name type="scientific">Sulfolobus virus Kamchatka 1</name>
    <dbReference type="NCBI Taxonomy" id="248496"/>
    <lineage>
        <taxon>Viruses</taxon>
        <taxon>Viruses incertae sedis</taxon>
        <taxon>Fuselloviridae</taxon>
        <taxon>Alphafusellovirus</taxon>
        <taxon>Alphafusellovirus kamchatkaense</taxon>
        <taxon>Sulfolobus spindle-shaped virus 9</taxon>
    </lineage>
</organism>
<dbReference type="InterPro" id="IPR009379">
    <property type="entry name" value="VP1_VP3"/>
</dbReference>
<evidence type="ECO:0000256" key="1">
    <source>
        <dbReference type="SAM" id="Phobius"/>
    </source>
</evidence>
<name>Q6TDK5_9VIRU</name>
<dbReference type="GO" id="GO:0005198">
    <property type="term" value="F:structural molecule activity"/>
    <property type="evidence" value="ECO:0007669"/>
    <property type="project" value="InterPro"/>
</dbReference>
<dbReference type="EMBL" id="AY423772">
    <property type="protein sequence ID" value="AAQ94392.1"/>
    <property type="molecule type" value="Genomic_DNA"/>
</dbReference>
<keyword evidence="1" id="KW-0812">Transmembrane</keyword>
<proteinExistence type="predicted"/>
<dbReference type="GO" id="GO:0016020">
    <property type="term" value="C:membrane"/>
    <property type="evidence" value="ECO:0007669"/>
    <property type="project" value="InterPro"/>
</dbReference>
<dbReference type="RefSeq" id="NP_963997.1">
    <property type="nucleotide sequence ID" value="NC_005361.1"/>
</dbReference>
<dbReference type="Pfam" id="PF06281">
    <property type="entry name" value="VP1_VP3"/>
    <property type="match status" value="1"/>
</dbReference>
<accession>Q6TDK5</accession>
<protein>
    <submittedName>
        <fullName evidence="2">ORF A93</fullName>
    </submittedName>
</protein>
<feature type="transmembrane region" description="Helical" evidence="1">
    <location>
        <begin position="9"/>
        <end position="27"/>
    </location>
</feature>
<keyword evidence="1" id="KW-0472">Membrane</keyword>
<sequence length="93" mass="10226">MEEINVRQILFLAIFIVLGVVLFNPIISEVNYLTTPGTYTTIVSGTLTTTSFVSNPQYVGSSNAPIVQLVPIFYLLVLIIVPAVGAYRIYKSE</sequence>
<reference evidence="2 3" key="1">
    <citation type="journal article" date="2004" name="J. Virol.">
        <title>Comparative genomic analysis of hyperthermophilic archaeal Fuselloviridae viruses.</title>
        <authorList>
            <person name="Wiedenheft B."/>
            <person name="Stedman K."/>
            <person name="Roberto F."/>
            <person name="Willits D."/>
            <person name="Gleske A.K."/>
            <person name="Zoeller L."/>
            <person name="Snyder J."/>
            <person name="Douglas T."/>
            <person name="Young M."/>
        </authorList>
    </citation>
    <scope>NUCLEOTIDE SEQUENCE</scope>
</reference>
<evidence type="ECO:0000313" key="2">
    <source>
        <dbReference type="EMBL" id="AAQ94392.1"/>
    </source>
</evidence>
<keyword evidence="3" id="KW-1185">Reference proteome</keyword>